<proteinExistence type="inferred from homology"/>
<dbReference type="RefSeq" id="WP_146820937.1">
    <property type="nucleotide sequence ID" value="NZ_CP029077.1"/>
</dbReference>
<organism evidence="6 7">
    <name type="scientific">Candidatus Deianiraea vastatrix</name>
    <dbReference type="NCBI Taxonomy" id="2163644"/>
    <lineage>
        <taxon>Bacteria</taxon>
        <taxon>Pseudomonadati</taxon>
        <taxon>Pseudomonadota</taxon>
        <taxon>Alphaproteobacteria</taxon>
        <taxon>Rickettsiales</taxon>
        <taxon>Candidatus Deianiraeaceae</taxon>
        <taxon>Candidatus Deianiraea</taxon>
    </lineage>
</organism>
<feature type="binding site" evidence="5">
    <location>
        <position position="55"/>
    </location>
    <ligand>
        <name>S-adenosyl-L-methionine</name>
        <dbReference type="ChEBI" id="CHEBI:59789"/>
    </ligand>
</feature>
<dbReference type="GO" id="GO:0032259">
    <property type="term" value="P:methylation"/>
    <property type="evidence" value="ECO:0007669"/>
    <property type="project" value="UniProtKB-KW"/>
</dbReference>
<evidence type="ECO:0000256" key="4">
    <source>
        <dbReference type="ARBA" id="ARBA00022691"/>
    </source>
</evidence>
<dbReference type="OrthoDB" id="9801538at2"/>
<evidence type="ECO:0000256" key="1">
    <source>
        <dbReference type="ARBA" id="ARBA00022603"/>
    </source>
</evidence>
<dbReference type="PANTHER" id="PTHR43464:SF19">
    <property type="entry name" value="UBIQUINONE BIOSYNTHESIS O-METHYLTRANSFERASE, MITOCHONDRIAL"/>
    <property type="match status" value="1"/>
</dbReference>
<evidence type="ECO:0000256" key="3">
    <source>
        <dbReference type="ARBA" id="ARBA00022688"/>
    </source>
</evidence>
<protein>
    <recommendedName>
        <fullName evidence="5">Ubiquinone biosynthesis O-methyltransferase</fullName>
    </recommendedName>
    <alternativeName>
        <fullName evidence="5">2-polyprenyl-6-hydroxyphenol methylase</fullName>
        <ecNumber evidence="5">2.1.1.222</ecNumber>
    </alternativeName>
    <alternativeName>
        <fullName evidence="5">3-demethylubiquinone 3-O-methyltransferase</fullName>
        <ecNumber evidence="5">2.1.1.64</ecNumber>
    </alternativeName>
</protein>
<evidence type="ECO:0000256" key="5">
    <source>
        <dbReference type="HAMAP-Rule" id="MF_00472"/>
    </source>
</evidence>
<dbReference type="EC" id="2.1.1.222" evidence="5"/>
<accession>A0A5B8XEH7</accession>
<gene>
    <name evidence="5" type="primary">ubiG</name>
    <name evidence="6" type="ORF">Deia_00886</name>
</gene>
<dbReference type="HAMAP" id="MF_00472">
    <property type="entry name" value="UbiG"/>
    <property type="match status" value="1"/>
</dbReference>
<keyword evidence="3 5" id="KW-0831">Ubiquinone biosynthesis</keyword>
<dbReference type="Proteomes" id="UP000321934">
    <property type="component" value="Chromosome"/>
</dbReference>
<comment type="function">
    <text evidence="5">O-methyltransferase that catalyzes the 2 O-methylation steps in the ubiquinone biosynthetic pathway.</text>
</comment>
<name>A0A5B8XEH7_9RICK</name>
<dbReference type="SUPFAM" id="SSF53335">
    <property type="entry name" value="S-adenosyl-L-methionine-dependent methyltransferases"/>
    <property type="match status" value="1"/>
</dbReference>
<keyword evidence="1 5" id="KW-0489">Methyltransferase</keyword>
<dbReference type="Pfam" id="PF13489">
    <property type="entry name" value="Methyltransf_23"/>
    <property type="match status" value="1"/>
</dbReference>
<feature type="binding site" evidence="5">
    <location>
        <position position="31"/>
    </location>
    <ligand>
        <name>S-adenosyl-L-methionine</name>
        <dbReference type="ChEBI" id="CHEBI:59789"/>
    </ligand>
</feature>
<dbReference type="UniPathway" id="UPA00232"/>
<dbReference type="AlphaFoldDB" id="A0A5B8XEH7"/>
<keyword evidence="6" id="KW-0830">Ubiquinone</keyword>
<dbReference type="EC" id="2.1.1.64" evidence="5"/>
<comment type="catalytic activity">
    <reaction evidence="5">
        <text>a 3-demethylubiquinol + S-adenosyl-L-methionine = a ubiquinol + S-adenosyl-L-homocysteine + H(+)</text>
        <dbReference type="Rhea" id="RHEA:44380"/>
        <dbReference type="Rhea" id="RHEA-COMP:9566"/>
        <dbReference type="Rhea" id="RHEA-COMP:10914"/>
        <dbReference type="ChEBI" id="CHEBI:15378"/>
        <dbReference type="ChEBI" id="CHEBI:17976"/>
        <dbReference type="ChEBI" id="CHEBI:57856"/>
        <dbReference type="ChEBI" id="CHEBI:59789"/>
        <dbReference type="ChEBI" id="CHEBI:84422"/>
        <dbReference type="EC" id="2.1.1.64"/>
    </reaction>
</comment>
<dbReference type="InterPro" id="IPR010233">
    <property type="entry name" value="UbiG_MeTrfase"/>
</dbReference>
<keyword evidence="4 5" id="KW-0949">S-adenosyl-L-methionine</keyword>
<comment type="similarity">
    <text evidence="5">Belongs to the methyltransferase superfamily. UbiG/COQ3 family.</text>
</comment>
<keyword evidence="2 5" id="KW-0808">Transferase</keyword>
<feature type="binding site" evidence="5">
    <location>
        <position position="116"/>
    </location>
    <ligand>
        <name>S-adenosyl-L-methionine</name>
        <dbReference type="ChEBI" id="CHEBI:59789"/>
    </ligand>
</feature>
<dbReference type="GO" id="GO:0010420">
    <property type="term" value="F:polyprenyldihydroxybenzoate methyltransferase activity"/>
    <property type="evidence" value="ECO:0007669"/>
    <property type="project" value="InterPro"/>
</dbReference>
<dbReference type="NCBIfam" id="TIGR01983">
    <property type="entry name" value="UbiG"/>
    <property type="match status" value="1"/>
</dbReference>
<reference evidence="6 7" key="1">
    <citation type="journal article" date="2019" name="ISME J.">
        <title>Deianiraea, an extracellular bacterium associated with the ciliate Paramecium, suggests an alternative scenario for the evolution of Rickettsiales.</title>
        <authorList>
            <person name="Castelli M."/>
            <person name="Sabaneyeva E."/>
            <person name="Lanzoni O."/>
            <person name="Lebedeva N."/>
            <person name="Floriano A.M."/>
            <person name="Gaiarsa S."/>
            <person name="Benken K."/>
            <person name="Modeo L."/>
            <person name="Bandi C."/>
            <person name="Potekhin A."/>
            <person name="Sassera D."/>
            <person name="Petroni G."/>
        </authorList>
    </citation>
    <scope>NUCLEOTIDE SEQUENCE [LARGE SCALE GENOMIC DNA]</scope>
    <source>
        <strain evidence="6">CyL4-1</strain>
    </source>
</reference>
<keyword evidence="7" id="KW-1185">Reference proteome</keyword>
<evidence type="ECO:0000313" key="7">
    <source>
        <dbReference type="Proteomes" id="UP000321934"/>
    </source>
</evidence>
<dbReference type="InterPro" id="IPR029063">
    <property type="entry name" value="SAM-dependent_MTases_sf"/>
</dbReference>
<dbReference type="Gene3D" id="3.40.50.150">
    <property type="entry name" value="Vaccinia Virus protein VP39"/>
    <property type="match status" value="1"/>
</dbReference>
<comment type="catalytic activity">
    <reaction evidence="5">
        <text>a 3-(all-trans-polyprenyl)benzene-1,2-diol + S-adenosyl-L-methionine = a 2-methoxy-6-(all-trans-polyprenyl)phenol + S-adenosyl-L-homocysteine + H(+)</text>
        <dbReference type="Rhea" id="RHEA:31411"/>
        <dbReference type="Rhea" id="RHEA-COMP:9550"/>
        <dbReference type="Rhea" id="RHEA-COMP:9551"/>
        <dbReference type="ChEBI" id="CHEBI:15378"/>
        <dbReference type="ChEBI" id="CHEBI:57856"/>
        <dbReference type="ChEBI" id="CHEBI:59789"/>
        <dbReference type="ChEBI" id="CHEBI:62729"/>
        <dbReference type="ChEBI" id="CHEBI:62731"/>
        <dbReference type="EC" id="2.1.1.222"/>
    </reaction>
</comment>
<feature type="binding site" evidence="5">
    <location>
        <position position="76"/>
    </location>
    <ligand>
        <name>S-adenosyl-L-methionine</name>
        <dbReference type="ChEBI" id="CHEBI:59789"/>
    </ligand>
</feature>
<dbReference type="CDD" id="cd02440">
    <property type="entry name" value="AdoMet_MTases"/>
    <property type="match status" value="1"/>
</dbReference>
<dbReference type="GO" id="GO:0102208">
    <property type="term" value="F:2-polyprenyl-6-hydroxyphenol methylase activity"/>
    <property type="evidence" value="ECO:0007669"/>
    <property type="project" value="UniProtKB-EC"/>
</dbReference>
<dbReference type="EMBL" id="CP029077">
    <property type="protein sequence ID" value="QED23673.1"/>
    <property type="molecule type" value="Genomic_DNA"/>
</dbReference>
<evidence type="ECO:0000313" key="6">
    <source>
        <dbReference type="EMBL" id="QED23673.1"/>
    </source>
</evidence>
<comment type="pathway">
    <text evidence="5">Cofactor biosynthesis; ubiquinone biosynthesis.</text>
</comment>
<sequence>MSEAQKFSQYSHNWWDENGDMKMLHKINPIRVQYIQNIIEKYSNNAGNLDILDLGCGCGILSESLAKLGHNVVGIDASESNVETAKNHANIGKIDNIHYATNLVNCNKKFDVITIMEVLEHVDNLGEFLHENLKFAKEKSIVIISTINRNLASILLAKFAAEYILNIVPKGTHSIEKFLTPYQVNEKMEANNFKNVDICGLKYNPLKSEFSLIKSPKINYFMSFVTQNVG</sequence>
<dbReference type="PANTHER" id="PTHR43464">
    <property type="entry name" value="METHYLTRANSFERASE"/>
    <property type="match status" value="1"/>
</dbReference>
<dbReference type="GO" id="GO:0061542">
    <property type="term" value="F:3-demethylubiquinol 3-O-methyltransferase activity"/>
    <property type="evidence" value="ECO:0007669"/>
    <property type="project" value="UniProtKB-UniRule"/>
</dbReference>
<evidence type="ECO:0000256" key="2">
    <source>
        <dbReference type="ARBA" id="ARBA00022679"/>
    </source>
</evidence>